<protein>
    <recommendedName>
        <fullName evidence="6">Aminodeoxyfutalosine synthase</fullName>
        <shortName evidence="6">AFL synthase</shortName>
        <shortName evidence="6">Aminofutalosine synthase</shortName>
        <ecNumber evidence="6">2.5.1.120</ecNumber>
    </recommendedName>
    <alternativeName>
        <fullName evidence="6">Menaquinone biosynthetic enzyme MqnE</fullName>
    </alternativeName>
</protein>
<dbReference type="GO" id="GO:0051539">
    <property type="term" value="F:4 iron, 4 sulfur cluster binding"/>
    <property type="evidence" value="ECO:0007669"/>
    <property type="project" value="UniProtKB-KW"/>
</dbReference>
<organism evidence="10 11">
    <name type="scientific">Pectinatus cerevisiiphilus</name>
    <dbReference type="NCBI Taxonomy" id="86956"/>
    <lineage>
        <taxon>Bacteria</taxon>
        <taxon>Bacillati</taxon>
        <taxon>Bacillota</taxon>
        <taxon>Negativicutes</taxon>
        <taxon>Selenomonadales</taxon>
        <taxon>Selenomonadaceae</taxon>
        <taxon>Pectinatus</taxon>
    </lineage>
</organism>
<evidence type="ECO:0000256" key="7">
    <source>
        <dbReference type="PIRSR" id="PIRSR004762-1"/>
    </source>
</evidence>
<dbReference type="GO" id="GO:0009234">
    <property type="term" value="P:menaquinone biosynthetic process"/>
    <property type="evidence" value="ECO:0007669"/>
    <property type="project" value="UniProtKB-UniRule"/>
</dbReference>
<comment type="pathway">
    <text evidence="6">Quinol/quinone metabolism; menaquinone biosynthesis.</text>
</comment>
<keyword evidence="6" id="KW-0474">Menaquinone biosynthesis</keyword>
<evidence type="ECO:0000256" key="8">
    <source>
        <dbReference type="PIRSR" id="PIRSR004762-2"/>
    </source>
</evidence>
<keyword evidence="2 6" id="KW-0949">S-adenosyl-L-methionine</keyword>
<comment type="function">
    <text evidence="6">Radical SAM enzyme that catalyzes the addition of the adenosyl radical to the double bond of 3-[(1-carboxyvinyl)oxy]benzoate, leading to aminodeoxyfutalosine (AFL), a key intermediate in the formation of menaquinone (MK, vitamin K2) from chorismate.</text>
</comment>
<evidence type="ECO:0000259" key="9">
    <source>
        <dbReference type="PROSITE" id="PS51918"/>
    </source>
</evidence>
<dbReference type="PANTHER" id="PTHR43076">
    <property type="entry name" value="FO SYNTHASE (COFH)"/>
    <property type="match status" value="1"/>
</dbReference>
<dbReference type="PROSITE" id="PS51918">
    <property type="entry name" value="RADICAL_SAM"/>
    <property type="match status" value="1"/>
</dbReference>
<feature type="binding site" evidence="6 7">
    <location>
        <position position="64"/>
    </location>
    <ligand>
        <name>[4Fe-4S] cluster</name>
        <dbReference type="ChEBI" id="CHEBI:49883"/>
        <note>4Fe-4S-S-AdoMet</note>
    </ligand>
</feature>
<keyword evidence="3 6" id="KW-0479">Metal-binding</keyword>
<sequence length="366" mass="40617">MDELIKARQKARTGSRLSLEDALLLYQNASLLELGQWARAAKERHSGKNVYYNINRHLNLSNTCTASCPLCAFSVKEGDNRGYILSLEKITEIIKRAVQEAPALTEIHIVSSLCPDVEFSYYLDVLHTVRKLLPDVHIQAFTPVEIVHFAKISGKSIKEVLQCLKTAGLSSLPGGGAEILDDHIRQIICPDKASTAEWVETVKTAHRMGIPTNASILYGHIETLEQRLAHLFKLRAIQDETGGFGAFVSFPFYPQNTKLAELYPIKPLTAWENLKFIAISRLVLDNIDHIKAFWIMLSEEIAQLALAFGADDLDGTVGEEKIIHAAGAKTGSLMTRAHLSKMIVQAGYCPVERDSLYNPVKQPVSL</sequence>
<keyword evidence="5 6" id="KW-0411">Iron-sulfur</keyword>
<name>A0A4R3KG70_9FIRM</name>
<dbReference type="Proteomes" id="UP000295188">
    <property type="component" value="Unassembled WGS sequence"/>
</dbReference>
<evidence type="ECO:0000256" key="5">
    <source>
        <dbReference type="ARBA" id="ARBA00023014"/>
    </source>
</evidence>
<dbReference type="InterPro" id="IPR022432">
    <property type="entry name" value="MqnE"/>
</dbReference>
<dbReference type="Pfam" id="PF19288">
    <property type="entry name" value="CofH_C"/>
    <property type="match status" value="1"/>
</dbReference>
<dbReference type="InterPro" id="IPR058240">
    <property type="entry name" value="rSAM_sf"/>
</dbReference>
<dbReference type="OrthoDB" id="9802027at2"/>
<keyword evidence="11" id="KW-1185">Reference proteome</keyword>
<evidence type="ECO:0000256" key="3">
    <source>
        <dbReference type="ARBA" id="ARBA00022723"/>
    </source>
</evidence>
<dbReference type="InterPro" id="IPR045567">
    <property type="entry name" value="CofH/MnqC-like_C"/>
</dbReference>
<dbReference type="SFLD" id="SFLDF00342">
    <property type="entry name" value="cyclic_dehypoxanthine_futalosi"/>
    <property type="match status" value="1"/>
</dbReference>
<keyword evidence="6" id="KW-0808">Transferase</keyword>
<evidence type="ECO:0000256" key="4">
    <source>
        <dbReference type="ARBA" id="ARBA00023004"/>
    </source>
</evidence>
<dbReference type="HAMAP" id="MF_00993">
    <property type="entry name" value="MqnE"/>
    <property type="match status" value="1"/>
</dbReference>
<dbReference type="UniPathway" id="UPA00079"/>
<feature type="domain" description="Radical SAM core" evidence="9">
    <location>
        <begin position="50"/>
        <end position="288"/>
    </location>
</feature>
<dbReference type="SFLD" id="SFLDG01389">
    <property type="entry name" value="menaquinone_synthsis_involved"/>
    <property type="match status" value="2"/>
</dbReference>
<evidence type="ECO:0000256" key="1">
    <source>
        <dbReference type="ARBA" id="ARBA00022485"/>
    </source>
</evidence>
<dbReference type="PANTHER" id="PTHR43076:SF7">
    <property type="entry name" value="AMINODEOXYFUTALOSINE SYNTHASE"/>
    <property type="match status" value="1"/>
</dbReference>
<accession>A0A4R3KG70</accession>
<dbReference type="SFLD" id="SFLDS00029">
    <property type="entry name" value="Radical_SAM"/>
    <property type="match status" value="2"/>
</dbReference>
<evidence type="ECO:0000313" key="10">
    <source>
        <dbReference type="EMBL" id="TCS82009.1"/>
    </source>
</evidence>
<dbReference type="AlphaFoldDB" id="A0A4R3KG70"/>
<dbReference type="InterPro" id="IPR034405">
    <property type="entry name" value="F420"/>
</dbReference>
<dbReference type="InterPro" id="IPR007197">
    <property type="entry name" value="rSAM"/>
</dbReference>
<dbReference type="EMBL" id="SMAA01000001">
    <property type="protein sequence ID" value="TCS82009.1"/>
    <property type="molecule type" value="Genomic_DNA"/>
</dbReference>
<evidence type="ECO:0000256" key="2">
    <source>
        <dbReference type="ARBA" id="ARBA00022691"/>
    </source>
</evidence>
<proteinExistence type="inferred from homology"/>
<feature type="binding site" evidence="6 7">
    <location>
        <position position="71"/>
    </location>
    <ligand>
        <name>[4Fe-4S] cluster</name>
        <dbReference type="ChEBI" id="CHEBI:49883"/>
        <note>4Fe-4S-S-AdoMet</note>
    </ligand>
</feature>
<evidence type="ECO:0000313" key="11">
    <source>
        <dbReference type="Proteomes" id="UP000295188"/>
    </source>
</evidence>
<comment type="cofactor">
    <cofactor evidence="6 7">
        <name>[4Fe-4S] cluster</name>
        <dbReference type="ChEBI" id="CHEBI:49883"/>
    </cofactor>
    <text evidence="6 7">Binds 1 [4Fe-4S] cluster. The cluster is coordinated with 3 cysteines and an exchangeable S-adenosyl-L-methionine.</text>
</comment>
<comment type="caution">
    <text evidence="10">The sequence shown here is derived from an EMBL/GenBank/DDBJ whole genome shotgun (WGS) entry which is preliminary data.</text>
</comment>
<comment type="catalytic activity">
    <reaction evidence="6">
        <text>3-[(1-carboxyvinyl)-oxy]benzoate + S-adenosyl-L-methionine + H2O = 6-amino-6-deoxyfutalosine + hydrogencarbonate + L-methionine + H(+)</text>
        <dbReference type="Rhea" id="RHEA:33075"/>
        <dbReference type="ChEBI" id="CHEBI:15377"/>
        <dbReference type="ChEBI" id="CHEBI:15378"/>
        <dbReference type="ChEBI" id="CHEBI:17544"/>
        <dbReference type="ChEBI" id="CHEBI:57844"/>
        <dbReference type="ChEBI" id="CHEBI:59789"/>
        <dbReference type="ChEBI" id="CHEBI:64286"/>
        <dbReference type="ChEBI" id="CHEBI:76981"/>
        <dbReference type="EC" id="2.5.1.120"/>
    </reaction>
</comment>
<evidence type="ECO:0000256" key="6">
    <source>
        <dbReference type="HAMAP-Rule" id="MF_00993"/>
    </source>
</evidence>
<comment type="similarity">
    <text evidence="6">Belongs to the radical SAM superfamily. MqnE family.</text>
</comment>
<dbReference type="EC" id="2.5.1.120" evidence="6"/>
<dbReference type="Pfam" id="PF04055">
    <property type="entry name" value="Radical_SAM"/>
    <property type="match status" value="1"/>
</dbReference>
<feature type="binding site" evidence="8">
    <location>
        <position position="178"/>
    </location>
    <ligand>
        <name>S-adenosyl-L-methionine</name>
        <dbReference type="ChEBI" id="CHEBI:59789"/>
    </ligand>
</feature>
<keyword evidence="1 6" id="KW-0004">4Fe-4S</keyword>
<keyword evidence="4 6" id="KW-0408">Iron</keyword>
<reference evidence="10 11" key="1">
    <citation type="submission" date="2019-03" db="EMBL/GenBank/DDBJ databases">
        <title>Genomic Encyclopedia of Type Strains, Phase IV (KMG-IV): sequencing the most valuable type-strain genomes for metagenomic binning, comparative biology and taxonomic classification.</title>
        <authorList>
            <person name="Goeker M."/>
        </authorList>
    </citation>
    <scope>NUCLEOTIDE SEQUENCE [LARGE SCALE GENOMIC DNA]</scope>
    <source>
        <strain evidence="10 11">DSM 20467</strain>
    </source>
</reference>
<dbReference type="Gene3D" id="3.20.20.70">
    <property type="entry name" value="Aldolase class I"/>
    <property type="match status" value="1"/>
</dbReference>
<dbReference type="SUPFAM" id="SSF102114">
    <property type="entry name" value="Radical SAM enzymes"/>
    <property type="match status" value="1"/>
</dbReference>
<dbReference type="InterPro" id="IPR020050">
    <property type="entry name" value="FO_synthase_su2"/>
</dbReference>
<gene>
    <name evidence="6" type="primary">mqnE</name>
    <name evidence="10" type="ORF">EDC37_101181</name>
</gene>
<dbReference type="SFLD" id="SFLDF00343">
    <property type="entry name" value="aminofutalosine_synthase_(mqnE"/>
    <property type="match status" value="1"/>
</dbReference>
<dbReference type="NCBIfam" id="TIGR00423">
    <property type="entry name" value="CofH family radical SAM protein"/>
    <property type="match status" value="1"/>
</dbReference>
<dbReference type="GO" id="GO:0044689">
    <property type="term" value="F:7,8-didemethyl-8-hydroxy-5-deazariboflavin synthase activity"/>
    <property type="evidence" value="ECO:0007669"/>
    <property type="project" value="TreeGrafter"/>
</dbReference>
<dbReference type="GO" id="GO:0102573">
    <property type="term" value="F:aminodeoxyfutalosine synthase activity"/>
    <property type="evidence" value="ECO:0007669"/>
    <property type="project" value="UniProtKB-EC"/>
</dbReference>
<dbReference type="PIRSF" id="PIRSF004762">
    <property type="entry name" value="CHP00423"/>
    <property type="match status" value="1"/>
</dbReference>
<dbReference type="InterPro" id="IPR013785">
    <property type="entry name" value="Aldolase_TIM"/>
</dbReference>
<dbReference type="RefSeq" id="WP_132546975.1">
    <property type="nucleotide sequence ID" value="NZ_SMAA01000001.1"/>
</dbReference>
<feature type="binding site" evidence="6 7">
    <location>
        <position position="68"/>
    </location>
    <ligand>
        <name>[4Fe-4S] cluster</name>
        <dbReference type="ChEBI" id="CHEBI:49883"/>
        <note>4Fe-4S-S-AdoMet</note>
    </ligand>
</feature>
<dbReference type="SFLD" id="SFLDG01064">
    <property type="entry name" value="F420__menaquinone_cofactor_bio"/>
    <property type="match status" value="2"/>
</dbReference>
<dbReference type="GO" id="GO:0005506">
    <property type="term" value="F:iron ion binding"/>
    <property type="evidence" value="ECO:0007669"/>
    <property type="project" value="UniProtKB-UniRule"/>
</dbReference>